<reference evidence="1 2" key="1">
    <citation type="submission" date="2016-09" db="EMBL/GenBank/DDBJ databases">
        <authorList>
            <person name="Capua I."/>
            <person name="De Benedictis P."/>
            <person name="Joannis T."/>
            <person name="Lombin L.H."/>
            <person name="Cattoli G."/>
        </authorList>
    </citation>
    <scope>NUCLEOTIDE SEQUENCE [LARGE SCALE GENOMIC DNA]</scope>
    <source>
        <strain evidence="1 2">NRS-1</strain>
    </source>
</reference>
<organism evidence="1 2">
    <name type="scientific">Cloacibacterium normanense</name>
    <dbReference type="NCBI Taxonomy" id="237258"/>
    <lineage>
        <taxon>Bacteria</taxon>
        <taxon>Pseudomonadati</taxon>
        <taxon>Bacteroidota</taxon>
        <taxon>Flavobacteriia</taxon>
        <taxon>Flavobacteriales</taxon>
        <taxon>Weeksellaceae</taxon>
    </lineage>
</organism>
<gene>
    <name evidence="1" type="ORF">BHF72_0224</name>
</gene>
<sequence length="294" mass="35815">MFDKNLFILEELFGKEEVSVKLDRLKYIFENTEEKWAENLKLLKNSEIRYLLICEAPPFSEIEPPKYFYNYHNKNFNKEIWKTFYPNEIFPNDKEYYFNKLVEVGFLIIDTLPFSMFFQNKRKNKNYYNLLKNSFEWFIEKLNQEELKLSKNLKIAFGFKVNAERFIEITKGNLKLKNNITLNFNKDNIAYDGSGVPHAKVLRKIFFSESEYSIYKYFNGEEENPYKLENDFELSFLNPKSLFWHYEKNHFVGERNGDNEDYKNFIENLIHNKLSEYHRSDYELWQMYFENAVK</sequence>
<protein>
    <submittedName>
        <fullName evidence="1">Uncharacterized protein</fullName>
    </submittedName>
</protein>
<proteinExistence type="predicted"/>
<dbReference type="Proteomes" id="UP000095601">
    <property type="component" value="Unassembled WGS sequence"/>
</dbReference>
<evidence type="ECO:0000313" key="1">
    <source>
        <dbReference type="EMBL" id="OEL10680.1"/>
    </source>
</evidence>
<comment type="caution">
    <text evidence="1">The sequence shown here is derived from an EMBL/GenBank/DDBJ whole genome shotgun (WGS) entry which is preliminary data.</text>
</comment>
<accession>A0A1E5UCU4</accession>
<dbReference type="STRING" id="237258.SAMN04489756_11238"/>
<evidence type="ECO:0000313" key="2">
    <source>
        <dbReference type="Proteomes" id="UP000095601"/>
    </source>
</evidence>
<dbReference type="EMBL" id="MKGI01000075">
    <property type="protein sequence ID" value="OEL10680.1"/>
    <property type="molecule type" value="Genomic_DNA"/>
</dbReference>
<name>A0A1E5UCU4_9FLAO</name>
<keyword evidence="2" id="KW-1185">Reference proteome</keyword>
<dbReference type="AlphaFoldDB" id="A0A1E5UCU4"/>